<comment type="caution">
    <text evidence="1">The sequence shown here is derived from an EMBL/GenBank/DDBJ whole genome shotgun (WGS) entry which is preliminary data.</text>
</comment>
<evidence type="ECO:0000313" key="2">
    <source>
        <dbReference type="Proteomes" id="UP000275408"/>
    </source>
</evidence>
<reference evidence="1 2" key="1">
    <citation type="journal article" date="2018" name="Sci. Rep.">
        <title>Comparative analysis of the Pocillopora damicornis genome highlights role of immune system in coral evolution.</title>
        <authorList>
            <person name="Cunning R."/>
            <person name="Bay R.A."/>
            <person name="Gillette P."/>
            <person name="Baker A.C."/>
            <person name="Traylor-Knowles N."/>
        </authorList>
    </citation>
    <scope>NUCLEOTIDE SEQUENCE [LARGE SCALE GENOMIC DNA]</scope>
    <source>
        <strain evidence="1">RSMAS</strain>
        <tissue evidence="1">Whole animal</tissue>
    </source>
</reference>
<organism evidence="1 2">
    <name type="scientific">Pocillopora damicornis</name>
    <name type="common">Cauliflower coral</name>
    <name type="synonym">Millepora damicornis</name>
    <dbReference type="NCBI Taxonomy" id="46731"/>
    <lineage>
        <taxon>Eukaryota</taxon>
        <taxon>Metazoa</taxon>
        <taxon>Cnidaria</taxon>
        <taxon>Anthozoa</taxon>
        <taxon>Hexacorallia</taxon>
        <taxon>Scleractinia</taxon>
        <taxon>Astrocoeniina</taxon>
        <taxon>Pocilloporidae</taxon>
        <taxon>Pocillopora</taxon>
    </lineage>
</organism>
<dbReference type="Proteomes" id="UP000275408">
    <property type="component" value="Unassembled WGS sequence"/>
</dbReference>
<evidence type="ECO:0000313" key="1">
    <source>
        <dbReference type="EMBL" id="RMX50375.1"/>
    </source>
</evidence>
<gene>
    <name evidence="1" type="ORF">pdam_00022728</name>
</gene>
<name>A0A3M6U9L1_POCDA</name>
<sequence>MVASMNFNPTLSKTVIRRTTNLMTEQTKLPEFVSALNNSPKCAFVEEELQIVPPGTELPPEGIR</sequence>
<proteinExistence type="predicted"/>
<dbReference type="AlphaFoldDB" id="A0A3M6U9L1"/>
<keyword evidence="2" id="KW-1185">Reference proteome</keyword>
<protein>
    <submittedName>
        <fullName evidence="1">Uncharacterized protein</fullName>
    </submittedName>
</protein>
<accession>A0A3M6U9L1</accession>
<dbReference type="EMBL" id="RCHS01001976">
    <property type="protein sequence ID" value="RMX50375.1"/>
    <property type="molecule type" value="Genomic_DNA"/>
</dbReference>